<keyword evidence="6 8" id="KW-1133">Transmembrane helix</keyword>
<dbReference type="InterPro" id="IPR011606">
    <property type="entry name" value="Brnchd-chn_aa_trnsp_permease"/>
</dbReference>
<evidence type="ECO:0000256" key="8">
    <source>
        <dbReference type="SAM" id="Phobius"/>
    </source>
</evidence>
<feature type="transmembrane region" description="Helical" evidence="8">
    <location>
        <begin position="126"/>
        <end position="151"/>
    </location>
</feature>
<comment type="similarity">
    <text evidence="2">Belongs to the AzlC family.</text>
</comment>
<dbReference type="RefSeq" id="WP_203925562.1">
    <property type="nucleotide sequence ID" value="NZ_BOPH01000006.1"/>
</dbReference>
<gene>
    <name evidence="9" type="ORF">Voc01_004710</name>
</gene>
<feature type="transmembrane region" description="Helical" evidence="8">
    <location>
        <begin position="205"/>
        <end position="221"/>
    </location>
</feature>
<evidence type="ECO:0000256" key="2">
    <source>
        <dbReference type="ARBA" id="ARBA00010735"/>
    </source>
</evidence>
<accession>A0A8J3ZJR8</accession>
<dbReference type="GO" id="GO:1903785">
    <property type="term" value="P:L-valine transmembrane transport"/>
    <property type="evidence" value="ECO:0007669"/>
    <property type="project" value="TreeGrafter"/>
</dbReference>
<evidence type="ECO:0000256" key="4">
    <source>
        <dbReference type="ARBA" id="ARBA00022475"/>
    </source>
</evidence>
<dbReference type="Proteomes" id="UP000635606">
    <property type="component" value="Unassembled WGS sequence"/>
</dbReference>
<evidence type="ECO:0000256" key="1">
    <source>
        <dbReference type="ARBA" id="ARBA00004651"/>
    </source>
</evidence>
<comment type="caution">
    <text evidence="9">The sequence shown here is derived from an EMBL/GenBank/DDBJ whole genome shotgun (WGS) entry which is preliminary data.</text>
</comment>
<organism evidence="9 10">
    <name type="scientific">Virgisporangium ochraceum</name>
    <dbReference type="NCBI Taxonomy" id="65505"/>
    <lineage>
        <taxon>Bacteria</taxon>
        <taxon>Bacillati</taxon>
        <taxon>Actinomycetota</taxon>
        <taxon>Actinomycetes</taxon>
        <taxon>Micromonosporales</taxon>
        <taxon>Micromonosporaceae</taxon>
        <taxon>Virgisporangium</taxon>
    </lineage>
</organism>
<dbReference type="PANTHER" id="PTHR34979:SF1">
    <property type="entry name" value="INNER MEMBRANE PROTEIN YGAZ"/>
    <property type="match status" value="1"/>
</dbReference>
<name>A0A8J3ZJR8_9ACTN</name>
<evidence type="ECO:0000313" key="9">
    <source>
        <dbReference type="EMBL" id="GIJ65554.1"/>
    </source>
</evidence>
<keyword evidence="10" id="KW-1185">Reference proteome</keyword>
<evidence type="ECO:0000256" key="3">
    <source>
        <dbReference type="ARBA" id="ARBA00022448"/>
    </source>
</evidence>
<dbReference type="AlphaFoldDB" id="A0A8J3ZJR8"/>
<proteinExistence type="inferred from homology"/>
<dbReference type="PANTHER" id="PTHR34979">
    <property type="entry name" value="INNER MEMBRANE PROTEIN YGAZ"/>
    <property type="match status" value="1"/>
</dbReference>
<dbReference type="Pfam" id="PF03591">
    <property type="entry name" value="AzlC"/>
    <property type="match status" value="1"/>
</dbReference>
<feature type="transmembrane region" description="Helical" evidence="8">
    <location>
        <begin position="56"/>
        <end position="80"/>
    </location>
</feature>
<evidence type="ECO:0000256" key="6">
    <source>
        <dbReference type="ARBA" id="ARBA00022989"/>
    </source>
</evidence>
<comment type="subcellular location">
    <subcellularLocation>
        <location evidence="1">Cell membrane</location>
        <topology evidence="1">Multi-pass membrane protein</topology>
    </subcellularLocation>
</comment>
<dbReference type="GO" id="GO:0005886">
    <property type="term" value="C:plasma membrane"/>
    <property type="evidence" value="ECO:0007669"/>
    <property type="project" value="UniProtKB-SubCell"/>
</dbReference>
<evidence type="ECO:0000256" key="7">
    <source>
        <dbReference type="ARBA" id="ARBA00023136"/>
    </source>
</evidence>
<dbReference type="EMBL" id="BOPH01000006">
    <property type="protein sequence ID" value="GIJ65554.1"/>
    <property type="molecule type" value="Genomic_DNA"/>
</dbReference>
<keyword evidence="5 8" id="KW-0812">Transmembrane</keyword>
<feature type="transmembrane region" description="Helical" evidence="8">
    <location>
        <begin position="12"/>
        <end position="36"/>
    </location>
</feature>
<sequence length="227" mass="22685">MRSFLRTLPPGLARDVTALAAAAFVIGISFGAIAVASGLSGAKAVAMSVFVFAGGAQFLAVGVAGAGGTAVAAVLGGLVLNARHLPFGLAMGDALGRHRLLGSHLIIDEAVAFTLARTGDRARRQAFWLAGGALFVVWNVGTVVGVVAGGAVGDPDAFGVDAAFPAGMLALLLPSLKERPALRVALGAAAVALVATPFLPPGLPVLVALLGLVFALPVPTQEKSDHR</sequence>
<reference evidence="9" key="1">
    <citation type="submission" date="2021-01" db="EMBL/GenBank/DDBJ databases">
        <title>Whole genome shotgun sequence of Virgisporangium ochraceum NBRC 16418.</title>
        <authorList>
            <person name="Komaki H."/>
            <person name="Tamura T."/>
        </authorList>
    </citation>
    <scope>NUCLEOTIDE SEQUENCE</scope>
    <source>
        <strain evidence="9">NBRC 16418</strain>
    </source>
</reference>
<keyword evidence="4" id="KW-1003">Cell membrane</keyword>
<keyword evidence="7 8" id="KW-0472">Membrane</keyword>
<evidence type="ECO:0000313" key="10">
    <source>
        <dbReference type="Proteomes" id="UP000635606"/>
    </source>
</evidence>
<keyword evidence="3" id="KW-0813">Transport</keyword>
<protein>
    <submittedName>
        <fullName evidence="9">Branched-chain amino acid ABC transporter permease</fullName>
    </submittedName>
</protein>
<evidence type="ECO:0000256" key="5">
    <source>
        <dbReference type="ARBA" id="ARBA00022692"/>
    </source>
</evidence>